<sequence>MLDTVYENYRFTRIARELLRNSSREFTINELQQRGYVSRRIARKIYHFQSLHTLFHSWNLRTSVVNGITEAIELSTNSDKPETTDGVGAYVSCFYLLYVSTEANIDVNIIDSMNAFKLLANYCFFAEHANSSLLMEFLAILRKRLSSIRKSDASDYLSACELCQDFLKNGSVDFSKTEDSDQSEITFELRKHMRRLMQIRC</sequence>
<protein>
    <submittedName>
        <fullName evidence="1">Uncharacterized protein</fullName>
    </submittedName>
</protein>
<dbReference type="Proteomes" id="UP000676194">
    <property type="component" value="Chromosome"/>
</dbReference>
<evidence type="ECO:0000313" key="2">
    <source>
        <dbReference type="Proteomes" id="UP000676194"/>
    </source>
</evidence>
<dbReference type="KEGG" id="tsph:KIH39_19410"/>
<accession>A0A8E6B360</accession>
<keyword evidence="2" id="KW-1185">Reference proteome</keyword>
<organism evidence="1 2">
    <name type="scientific">Telmatocola sphagniphila</name>
    <dbReference type="NCBI Taxonomy" id="1123043"/>
    <lineage>
        <taxon>Bacteria</taxon>
        <taxon>Pseudomonadati</taxon>
        <taxon>Planctomycetota</taxon>
        <taxon>Planctomycetia</taxon>
        <taxon>Gemmatales</taxon>
        <taxon>Gemmataceae</taxon>
    </lineage>
</organism>
<evidence type="ECO:0000313" key="1">
    <source>
        <dbReference type="EMBL" id="QVL31002.1"/>
    </source>
</evidence>
<name>A0A8E6B360_9BACT</name>
<dbReference type="RefSeq" id="WP_213494884.1">
    <property type="nucleotide sequence ID" value="NZ_CP074694.1"/>
</dbReference>
<proteinExistence type="predicted"/>
<gene>
    <name evidence="1" type="ORF">KIH39_19410</name>
</gene>
<dbReference type="AlphaFoldDB" id="A0A8E6B360"/>
<reference evidence="1" key="1">
    <citation type="submission" date="2021-05" db="EMBL/GenBank/DDBJ databases">
        <title>Complete genome sequence of the cellulolytic planctomycete Telmatocola sphagniphila SP2T and characterization of the first cellulase from planctomycetes.</title>
        <authorList>
            <person name="Rakitin A.L."/>
            <person name="Beletsky A.V."/>
            <person name="Naumoff D.G."/>
            <person name="Kulichevskaya I.S."/>
            <person name="Mardanov A.V."/>
            <person name="Ravin N.V."/>
            <person name="Dedysh S.N."/>
        </authorList>
    </citation>
    <scope>NUCLEOTIDE SEQUENCE</scope>
    <source>
        <strain evidence="1">SP2T</strain>
    </source>
</reference>
<dbReference type="EMBL" id="CP074694">
    <property type="protein sequence ID" value="QVL31002.1"/>
    <property type="molecule type" value="Genomic_DNA"/>
</dbReference>